<comment type="caution">
    <text evidence="1">The sequence shown here is derived from an EMBL/GenBank/DDBJ whole genome shotgun (WGS) entry which is preliminary data.</text>
</comment>
<dbReference type="AlphaFoldDB" id="A0A8H7WG05"/>
<gene>
    <name evidence="1" type="ORF">IFR04_002880</name>
</gene>
<dbReference type="Proteomes" id="UP000664132">
    <property type="component" value="Unassembled WGS sequence"/>
</dbReference>
<evidence type="ECO:0000313" key="2">
    <source>
        <dbReference type="Proteomes" id="UP000664132"/>
    </source>
</evidence>
<accession>A0A8H7WG05</accession>
<protein>
    <submittedName>
        <fullName evidence="1">Uncharacterized protein</fullName>
    </submittedName>
</protein>
<name>A0A8H7WG05_9HELO</name>
<organism evidence="1 2">
    <name type="scientific">Cadophora malorum</name>
    <dbReference type="NCBI Taxonomy" id="108018"/>
    <lineage>
        <taxon>Eukaryota</taxon>
        <taxon>Fungi</taxon>
        <taxon>Dikarya</taxon>
        <taxon>Ascomycota</taxon>
        <taxon>Pezizomycotina</taxon>
        <taxon>Leotiomycetes</taxon>
        <taxon>Helotiales</taxon>
        <taxon>Ploettnerulaceae</taxon>
        <taxon>Cadophora</taxon>
    </lineage>
</organism>
<keyword evidence="2" id="KW-1185">Reference proteome</keyword>
<dbReference type="OrthoDB" id="10621997at2759"/>
<sequence>MMDLSLTLASHNISERMWSLEEIVAWNDRLRQNQPGWALRPRRYHNLMEAEQGVGGGAGTSALGITSHSHFENDHDFSTLEVAASNVDIRIGDPDYCVGARLDAKRRTKPVLIYLKTTCAICDAPSSLATAERLEEPVWYLPQLACSQINSPDHLPLLYQDQSCGVKFAQ</sequence>
<dbReference type="EMBL" id="JAFJYH010000026">
    <property type="protein sequence ID" value="KAG4424038.1"/>
    <property type="molecule type" value="Genomic_DNA"/>
</dbReference>
<proteinExistence type="predicted"/>
<reference evidence="1" key="1">
    <citation type="submission" date="2021-02" db="EMBL/GenBank/DDBJ databases">
        <title>Genome sequence Cadophora malorum strain M34.</title>
        <authorList>
            <person name="Stefanovic E."/>
            <person name="Vu D."/>
            <person name="Scully C."/>
            <person name="Dijksterhuis J."/>
            <person name="Roader J."/>
            <person name="Houbraken J."/>
        </authorList>
    </citation>
    <scope>NUCLEOTIDE SEQUENCE</scope>
    <source>
        <strain evidence="1">M34</strain>
    </source>
</reference>
<evidence type="ECO:0000313" key="1">
    <source>
        <dbReference type="EMBL" id="KAG4424038.1"/>
    </source>
</evidence>